<sequence length="182" mass="19738">MTRREVWVYLGCLGLAPLAKAWEFVYFRSQVSPDLTLPIACAAGWLCDVPAAVLAGFSTGLIADAFTGRLIGLTSMTLTVAAFISSWAKRFISPDMPFSRSMAALISSGAADLAAYWVLKASGISIDTAYFFKSILPANVLWSFILVVPFEGLLRGISLAFSRLWPDEAKRKVGGFPYEPNA</sequence>
<proteinExistence type="inferred from homology"/>
<dbReference type="AlphaFoldDB" id="A0AAT9LAC2"/>
<name>A0AAT9LAC2_9FIRM</name>
<evidence type="ECO:0000313" key="9">
    <source>
        <dbReference type="EMBL" id="QUL98016.1"/>
    </source>
</evidence>
<accession>A0AAT9LAC2</accession>
<keyword evidence="3" id="KW-1003">Cell membrane</keyword>
<keyword evidence="4 8" id="KW-0812">Transmembrane</keyword>
<keyword evidence="5" id="KW-0133">Cell shape</keyword>
<keyword evidence="7 8" id="KW-0472">Membrane</keyword>
<gene>
    <name evidence="9" type="primary">mreD</name>
    <name evidence="9" type="ORF">IMF26_08075</name>
</gene>
<comment type="subcellular location">
    <subcellularLocation>
        <location evidence="1">Cell membrane</location>
        <topology evidence="1">Multi-pass membrane protein</topology>
    </subcellularLocation>
</comment>
<evidence type="ECO:0000256" key="1">
    <source>
        <dbReference type="ARBA" id="ARBA00004651"/>
    </source>
</evidence>
<organism evidence="9">
    <name type="scientific">Candidatus Fermentithermobacillus carboniphilus</name>
    <dbReference type="NCBI Taxonomy" id="3085328"/>
    <lineage>
        <taxon>Bacteria</taxon>
        <taxon>Bacillati</taxon>
        <taxon>Bacillota</taxon>
        <taxon>Candidatus Fermentithermobacillia</taxon>
        <taxon>Candidatus Fermentithermobacillales</taxon>
        <taxon>Candidatus Fermentithermobacillaceae</taxon>
        <taxon>Candidatus Fermentithermobacillus</taxon>
    </lineage>
</organism>
<reference evidence="9" key="1">
    <citation type="submission" date="2020-10" db="EMBL/GenBank/DDBJ databases">
        <authorList>
            <person name="Kadnikov V."/>
            <person name="Beletsky A.V."/>
            <person name="Mardanov A.V."/>
            <person name="Karnachuk O.V."/>
            <person name="Ravin N.V."/>
        </authorList>
    </citation>
    <scope>NUCLEOTIDE SEQUENCE</scope>
    <source>
        <strain evidence="9">Bu02</strain>
    </source>
</reference>
<evidence type="ECO:0000256" key="3">
    <source>
        <dbReference type="ARBA" id="ARBA00022475"/>
    </source>
</evidence>
<reference evidence="9" key="2">
    <citation type="journal article" date="2023" name="Biology">
        <title>Prokaryotic Life Associated with Coal-Fire Gas Vents Revealed by Metagenomics.</title>
        <authorList>
            <person name="Kadnikov V.V."/>
            <person name="Mardanov A.V."/>
            <person name="Beletsky A.V."/>
            <person name="Karnachuk O.V."/>
            <person name="Ravin N.V."/>
        </authorList>
    </citation>
    <scope>NUCLEOTIDE SEQUENCE</scope>
    <source>
        <strain evidence="9">Bu02</strain>
    </source>
</reference>
<dbReference type="GO" id="GO:0008360">
    <property type="term" value="P:regulation of cell shape"/>
    <property type="evidence" value="ECO:0007669"/>
    <property type="project" value="UniProtKB-KW"/>
</dbReference>
<evidence type="ECO:0000256" key="4">
    <source>
        <dbReference type="ARBA" id="ARBA00022692"/>
    </source>
</evidence>
<comment type="similarity">
    <text evidence="2">Belongs to the MreD family.</text>
</comment>
<keyword evidence="6 8" id="KW-1133">Transmembrane helix</keyword>
<feature type="transmembrane region" description="Helical" evidence="8">
    <location>
        <begin position="70"/>
        <end position="88"/>
    </location>
</feature>
<evidence type="ECO:0000256" key="8">
    <source>
        <dbReference type="SAM" id="Phobius"/>
    </source>
</evidence>
<feature type="transmembrane region" description="Helical" evidence="8">
    <location>
        <begin position="37"/>
        <end position="63"/>
    </location>
</feature>
<evidence type="ECO:0000256" key="5">
    <source>
        <dbReference type="ARBA" id="ARBA00022960"/>
    </source>
</evidence>
<protein>
    <submittedName>
        <fullName evidence="9">Rod shape-determining protein MreD</fullName>
    </submittedName>
</protein>
<dbReference type="InterPro" id="IPR007227">
    <property type="entry name" value="Cell_shape_determining_MreD"/>
</dbReference>
<dbReference type="GO" id="GO:0005886">
    <property type="term" value="C:plasma membrane"/>
    <property type="evidence" value="ECO:0007669"/>
    <property type="project" value="UniProtKB-SubCell"/>
</dbReference>
<evidence type="ECO:0000256" key="6">
    <source>
        <dbReference type="ARBA" id="ARBA00022989"/>
    </source>
</evidence>
<feature type="transmembrane region" description="Helical" evidence="8">
    <location>
        <begin position="140"/>
        <end position="161"/>
    </location>
</feature>
<evidence type="ECO:0000256" key="2">
    <source>
        <dbReference type="ARBA" id="ARBA00007776"/>
    </source>
</evidence>
<dbReference type="EMBL" id="CP062796">
    <property type="protein sequence ID" value="QUL98016.1"/>
    <property type="molecule type" value="Genomic_DNA"/>
</dbReference>
<feature type="transmembrane region" description="Helical" evidence="8">
    <location>
        <begin position="100"/>
        <end position="119"/>
    </location>
</feature>
<dbReference type="NCBIfam" id="TIGR03426">
    <property type="entry name" value="shape_MreD"/>
    <property type="match status" value="1"/>
</dbReference>
<evidence type="ECO:0000256" key="7">
    <source>
        <dbReference type="ARBA" id="ARBA00023136"/>
    </source>
</evidence>
<dbReference type="KEGG" id="fcz:IMF26_08075"/>